<evidence type="ECO:0000256" key="1">
    <source>
        <dbReference type="SAM" id="MobiDB-lite"/>
    </source>
</evidence>
<dbReference type="Proteomes" id="UP000287651">
    <property type="component" value="Unassembled WGS sequence"/>
</dbReference>
<protein>
    <submittedName>
        <fullName evidence="2">Uncharacterized protein</fullName>
    </submittedName>
</protein>
<gene>
    <name evidence="2" type="ORF">B296_00009640</name>
</gene>
<feature type="compositionally biased region" description="Low complexity" evidence="1">
    <location>
        <begin position="123"/>
        <end position="141"/>
    </location>
</feature>
<name>A0A427B461_ENSVE</name>
<proteinExistence type="predicted"/>
<dbReference type="AlphaFoldDB" id="A0A427B461"/>
<organism evidence="2 3">
    <name type="scientific">Ensete ventricosum</name>
    <name type="common">Abyssinian banana</name>
    <name type="synonym">Musa ensete</name>
    <dbReference type="NCBI Taxonomy" id="4639"/>
    <lineage>
        <taxon>Eukaryota</taxon>
        <taxon>Viridiplantae</taxon>
        <taxon>Streptophyta</taxon>
        <taxon>Embryophyta</taxon>
        <taxon>Tracheophyta</taxon>
        <taxon>Spermatophyta</taxon>
        <taxon>Magnoliopsida</taxon>
        <taxon>Liliopsida</taxon>
        <taxon>Zingiberales</taxon>
        <taxon>Musaceae</taxon>
        <taxon>Ensete</taxon>
    </lineage>
</organism>
<sequence>MRITHIIADLASEVAHRCRAYMAPPCSIVSRSKRGSRISQAKSFRHLEKMKRTLCSEAFPYKLLYEGGERSLPFLKLFLLLFGPPCLDHPRSCILSHVCPIRSTASGFSSTPSSSLVPPPQAGGCRSSGSESGWSEPCSSSSGIMTRIDIKAFQALEVMKSCHDFDSTLTVESLVMVRKCYSILDEYVLHAPFPGQCPYDAYPEGFSISVDALETEGHPGSASRAPAPTAPIVQLSSDIEEVKVKVVAKEGVGALGKHHVIGGAHPRKKIKVSDRHKSQREGEGSKSRPSKGKEQVGPVGETQAPRPRHPRSVTELCQTSDD</sequence>
<evidence type="ECO:0000313" key="2">
    <source>
        <dbReference type="EMBL" id="RRT83264.1"/>
    </source>
</evidence>
<feature type="region of interest" description="Disordered" evidence="1">
    <location>
        <begin position="257"/>
        <end position="322"/>
    </location>
</feature>
<comment type="caution">
    <text evidence="2">The sequence shown here is derived from an EMBL/GenBank/DDBJ whole genome shotgun (WGS) entry which is preliminary data.</text>
</comment>
<accession>A0A427B461</accession>
<feature type="region of interest" description="Disordered" evidence="1">
    <location>
        <begin position="108"/>
        <end position="141"/>
    </location>
</feature>
<evidence type="ECO:0000313" key="3">
    <source>
        <dbReference type="Proteomes" id="UP000287651"/>
    </source>
</evidence>
<feature type="compositionally biased region" description="Basic and acidic residues" evidence="1">
    <location>
        <begin position="271"/>
        <end position="294"/>
    </location>
</feature>
<feature type="compositionally biased region" description="Basic residues" evidence="1">
    <location>
        <begin position="257"/>
        <end position="270"/>
    </location>
</feature>
<dbReference type="EMBL" id="AMZH03000530">
    <property type="protein sequence ID" value="RRT83264.1"/>
    <property type="molecule type" value="Genomic_DNA"/>
</dbReference>
<reference evidence="2 3" key="1">
    <citation type="journal article" date="2014" name="Agronomy (Basel)">
        <title>A Draft Genome Sequence for Ensete ventricosum, the Drought-Tolerant Tree Against Hunger.</title>
        <authorList>
            <person name="Harrison J."/>
            <person name="Moore K.A."/>
            <person name="Paszkiewicz K."/>
            <person name="Jones T."/>
            <person name="Grant M."/>
            <person name="Ambacheew D."/>
            <person name="Muzemil S."/>
            <person name="Studholme D.J."/>
        </authorList>
    </citation>
    <scope>NUCLEOTIDE SEQUENCE [LARGE SCALE GENOMIC DNA]</scope>
</reference>